<evidence type="ECO:0000313" key="10">
    <source>
        <dbReference type="Proteomes" id="UP000231637"/>
    </source>
</evidence>
<evidence type="ECO:0000313" key="9">
    <source>
        <dbReference type="EMBL" id="ATX82753.1"/>
    </source>
</evidence>
<dbReference type="Gene3D" id="3.40.50.300">
    <property type="entry name" value="P-loop containing nucleotide triphosphate hydrolases"/>
    <property type="match status" value="1"/>
</dbReference>
<dbReference type="Pfam" id="PF00406">
    <property type="entry name" value="ADK"/>
    <property type="match status" value="1"/>
</dbReference>
<feature type="binding site" evidence="5">
    <location>
        <position position="129"/>
    </location>
    <ligand>
        <name>Zn(2+)</name>
        <dbReference type="ChEBI" id="CHEBI:29105"/>
        <note>structural</note>
    </ligand>
</feature>
<feature type="binding site" evidence="5">
    <location>
        <position position="170"/>
    </location>
    <ligand>
        <name>AMP</name>
        <dbReference type="ChEBI" id="CHEBI:456215"/>
    </ligand>
</feature>
<reference evidence="9 10" key="1">
    <citation type="submission" date="2016-12" db="EMBL/GenBank/DDBJ databases">
        <title>Isolation and genomic insights into novel planktonic Zetaproteobacteria from stratified waters of the Chesapeake Bay.</title>
        <authorList>
            <person name="McAllister S.M."/>
            <person name="Kato S."/>
            <person name="Chan C.S."/>
            <person name="Chiu B.K."/>
            <person name="Field E.K."/>
        </authorList>
    </citation>
    <scope>NUCLEOTIDE SEQUENCE [LARGE SCALE GENOMIC DNA]</scope>
    <source>
        <strain evidence="9 10">CP-8</strain>
    </source>
</reference>
<feature type="region of interest" description="NMP" evidence="5">
    <location>
        <begin position="30"/>
        <end position="59"/>
    </location>
</feature>
<keyword evidence="2 5" id="KW-0545">Nucleotide biosynthesis</keyword>
<comment type="subcellular location">
    <subcellularLocation>
        <location evidence="5 7">Cytoplasm</location>
    </subcellularLocation>
</comment>
<evidence type="ECO:0000256" key="6">
    <source>
        <dbReference type="RuleBase" id="RU003330"/>
    </source>
</evidence>
<dbReference type="SUPFAM" id="SSF57774">
    <property type="entry name" value="Microbial and mitochondrial ADK, insert 'zinc finger' domain"/>
    <property type="match status" value="1"/>
</dbReference>
<keyword evidence="5" id="KW-0862">Zinc</keyword>
<dbReference type="RefSeq" id="WP_100266065.1">
    <property type="nucleotide sequence ID" value="NZ_CP018800.1"/>
</dbReference>
<accession>A0A2K8L686</accession>
<keyword evidence="5" id="KW-0963">Cytoplasm</keyword>
<feature type="binding site" evidence="5">
    <location>
        <position position="91"/>
    </location>
    <ligand>
        <name>AMP</name>
        <dbReference type="ChEBI" id="CHEBI:456215"/>
    </ligand>
</feature>
<dbReference type="UniPathway" id="UPA00588">
    <property type="reaction ID" value="UER00649"/>
</dbReference>
<feature type="binding site" evidence="5">
    <location>
        <begin position="57"/>
        <end position="59"/>
    </location>
    <ligand>
        <name>AMP</name>
        <dbReference type="ChEBI" id="CHEBI:456215"/>
    </ligand>
</feature>
<dbReference type="InterPro" id="IPR033690">
    <property type="entry name" value="Adenylat_kinase_CS"/>
</dbReference>
<dbReference type="FunFam" id="3.40.50.300:FF:000106">
    <property type="entry name" value="Adenylate kinase mitochondrial"/>
    <property type="match status" value="1"/>
</dbReference>
<dbReference type="PRINTS" id="PR00094">
    <property type="entry name" value="ADENYLTKNASE"/>
</dbReference>
<dbReference type="NCBIfam" id="TIGR01351">
    <property type="entry name" value="adk"/>
    <property type="match status" value="1"/>
</dbReference>
<keyword evidence="4 5" id="KW-0418">Kinase</keyword>
<comment type="catalytic activity">
    <reaction evidence="5 7">
        <text>AMP + ATP = 2 ADP</text>
        <dbReference type="Rhea" id="RHEA:12973"/>
        <dbReference type="ChEBI" id="CHEBI:30616"/>
        <dbReference type="ChEBI" id="CHEBI:456215"/>
        <dbReference type="ChEBI" id="CHEBI:456216"/>
        <dbReference type="EC" id="2.7.4.3"/>
    </reaction>
</comment>
<name>A0A2K8L686_9PROT</name>
<organism evidence="9 10">
    <name type="scientific">Mariprofundus ferrinatatus</name>
    <dbReference type="NCBI Taxonomy" id="1921087"/>
    <lineage>
        <taxon>Bacteria</taxon>
        <taxon>Pseudomonadati</taxon>
        <taxon>Pseudomonadota</taxon>
        <taxon>Candidatius Mariprofundia</taxon>
        <taxon>Mariprofundales</taxon>
        <taxon>Mariprofundaceae</taxon>
        <taxon>Mariprofundus</taxon>
    </lineage>
</organism>
<keyword evidence="5" id="KW-0479">Metal-binding</keyword>
<dbReference type="Proteomes" id="UP000231637">
    <property type="component" value="Chromosome"/>
</dbReference>
<sequence length="213" mass="23390">MNLILFGPPGVGKGTQGEKLASEEGIQHLAMGDILRAAVRDGTDAGLKAKAFMDAGKLVPDDVVVAMIEEKIMRDAADGFLLDGFPRNVPQAKALDEMLARHGITVDNVVFMDAPEENLLERLCGRLICRACGFGFHRQYSPPQKSGQCDRCGGELYQRDDDREDVIAHRLEVYREQTSPLLSFYQERAGFSKIDASGEMGAVYAVLKQVVEN</sequence>
<dbReference type="GO" id="GO:0004017">
    <property type="term" value="F:AMP kinase activity"/>
    <property type="evidence" value="ECO:0007669"/>
    <property type="project" value="UniProtKB-UniRule"/>
</dbReference>
<feature type="binding site" evidence="5">
    <location>
        <position position="126"/>
    </location>
    <ligand>
        <name>ATP</name>
        <dbReference type="ChEBI" id="CHEBI:30616"/>
    </ligand>
</feature>
<keyword evidence="1 5" id="KW-0808">Transferase</keyword>
<dbReference type="GO" id="GO:0005524">
    <property type="term" value="F:ATP binding"/>
    <property type="evidence" value="ECO:0007669"/>
    <property type="project" value="UniProtKB-UniRule"/>
</dbReference>
<dbReference type="AlphaFoldDB" id="A0A2K8L686"/>
<dbReference type="InterPro" id="IPR000850">
    <property type="entry name" value="Adenylat/UMP-CMP_kin"/>
</dbReference>
<dbReference type="GO" id="GO:0008270">
    <property type="term" value="F:zinc ion binding"/>
    <property type="evidence" value="ECO:0007669"/>
    <property type="project" value="UniProtKB-UniRule"/>
</dbReference>
<keyword evidence="10" id="KW-1185">Reference proteome</keyword>
<dbReference type="HAMAP" id="MF_00235">
    <property type="entry name" value="Adenylate_kinase_Adk"/>
    <property type="match status" value="1"/>
</dbReference>
<dbReference type="InterPro" id="IPR007862">
    <property type="entry name" value="Adenylate_kinase_lid-dom"/>
</dbReference>
<dbReference type="CDD" id="cd01428">
    <property type="entry name" value="ADK"/>
    <property type="match status" value="1"/>
</dbReference>
<dbReference type="GO" id="GO:0005737">
    <property type="term" value="C:cytoplasm"/>
    <property type="evidence" value="ECO:0007669"/>
    <property type="project" value="UniProtKB-SubCell"/>
</dbReference>
<dbReference type="InterPro" id="IPR036193">
    <property type="entry name" value="ADK_active_lid_dom_sf"/>
</dbReference>
<evidence type="ECO:0000256" key="3">
    <source>
        <dbReference type="ARBA" id="ARBA00022741"/>
    </source>
</evidence>
<dbReference type="KEGG" id="mfn:Ga0123462_1916"/>
<feature type="binding site" evidence="5">
    <location>
        <position position="152"/>
    </location>
    <ligand>
        <name>Zn(2+)</name>
        <dbReference type="ChEBI" id="CHEBI:29105"/>
        <note>structural</note>
    </ligand>
</feature>
<keyword evidence="5 7" id="KW-0067">ATP-binding</keyword>
<dbReference type="PROSITE" id="PS00113">
    <property type="entry name" value="ADENYLATE_KINASE"/>
    <property type="match status" value="1"/>
</dbReference>
<protein>
    <recommendedName>
        <fullName evidence="5 7">Adenylate kinase</fullName>
        <shortName evidence="5">AK</shortName>
        <ecNumber evidence="5 7">2.7.4.3</ecNumber>
    </recommendedName>
    <alternativeName>
        <fullName evidence="5">ATP-AMP transphosphorylase</fullName>
    </alternativeName>
    <alternativeName>
        <fullName evidence="5">ATP:AMP phosphotransferase</fullName>
    </alternativeName>
    <alternativeName>
        <fullName evidence="5">Adenylate monophosphate kinase</fullName>
    </alternativeName>
</protein>
<feature type="binding site" evidence="5">
    <location>
        <position position="198"/>
    </location>
    <ligand>
        <name>ATP</name>
        <dbReference type="ChEBI" id="CHEBI:30616"/>
    </ligand>
</feature>
<feature type="binding site" evidence="5">
    <location>
        <begin position="10"/>
        <end position="15"/>
    </location>
    <ligand>
        <name>ATP</name>
        <dbReference type="ChEBI" id="CHEBI:30616"/>
    </ligand>
</feature>
<feature type="domain" description="Adenylate kinase active site lid" evidence="8">
    <location>
        <begin position="126"/>
        <end position="161"/>
    </location>
</feature>
<dbReference type="NCBIfam" id="NF011100">
    <property type="entry name" value="PRK14527.1"/>
    <property type="match status" value="1"/>
</dbReference>
<comment type="subunit">
    <text evidence="5 7">Monomer.</text>
</comment>
<feature type="binding site" evidence="5">
    <location>
        <begin position="84"/>
        <end position="87"/>
    </location>
    <ligand>
        <name>AMP</name>
        <dbReference type="ChEBI" id="CHEBI:456215"/>
    </ligand>
</feature>
<dbReference type="InterPro" id="IPR027417">
    <property type="entry name" value="P-loop_NTPase"/>
</dbReference>
<dbReference type="Pfam" id="PF05191">
    <property type="entry name" value="ADK_lid"/>
    <property type="match status" value="1"/>
</dbReference>
<comment type="caution">
    <text evidence="5">Lacks conserved residue(s) required for the propagation of feature annotation.</text>
</comment>
<feature type="region of interest" description="LID" evidence="5">
    <location>
        <begin position="125"/>
        <end position="162"/>
    </location>
</feature>
<keyword evidence="3 5" id="KW-0547">Nucleotide-binding</keyword>
<dbReference type="SUPFAM" id="SSF52540">
    <property type="entry name" value="P-loop containing nucleoside triphosphate hydrolases"/>
    <property type="match status" value="1"/>
</dbReference>
<dbReference type="NCBIfam" id="NF001381">
    <property type="entry name" value="PRK00279.1-3"/>
    <property type="match status" value="1"/>
</dbReference>
<dbReference type="PANTHER" id="PTHR23359">
    <property type="entry name" value="NUCLEOTIDE KINASE"/>
    <property type="match status" value="1"/>
</dbReference>
<evidence type="ECO:0000256" key="2">
    <source>
        <dbReference type="ARBA" id="ARBA00022727"/>
    </source>
</evidence>
<feature type="binding site" evidence="5">
    <location>
        <position position="159"/>
    </location>
    <ligand>
        <name>AMP</name>
        <dbReference type="ChEBI" id="CHEBI:456215"/>
    </ligand>
</feature>
<dbReference type="InterPro" id="IPR006259">
    <property type="entry name" value="Adenyl_kin_sub"/>
</dbReference>
<comment type="function">
    <text evidence="5">Catalyzes the reversible transfer of the terminal phosphate group between ATP and AMP. Plays an important role in cellular energy homeostasis and in adenine nucleotide metabolism.</text>
</comment>
<evidence type="ECO:0000256" key="5">
    <source>
        <dbReference type="HAMAP-Rule" id="MF_00235"/>
    </source>
</evidence>
<dbReference type="GO" id="GO:0044209">
    <property type="term" value="P:AMP salvage"/>
    <property type="evidence" value="ECO:0007669"/>
    <property type="project" value="UniProtKB-UniRule"/>
</dbReference>
<feature type="binding site" evidence="5">
    <location>
        <position position="149"/>
    </location>
    <ligand>
        <name>Zn(2+)</name>
        <dbReference type="ChEBI" id="CHEBI:29105"/>
        <note>structural</note>
    </ligand>
</feature>
<comment type="pathway">
    <text evidence="5">Purine metabolism; AMP biosynthesis via salvage pathway; AMP from ADP: step 1/1.</text>
</comment>
<dbReference type="NCBIfam" id="NF001380">
    <property type="entry name" value="PRK00279.1-2"/>
    <property type="match status" value="1"/>
</dbReference>
<gene>
    <name evidence="5" type="primary">adk</name>
    <name evidence="9" type="ORF">Ga0123462_1916</name>
</gene>
<dbReference type="EMBL" id="CP018800">
    <property type="protein sequence ID" value="ATX82753.1"/>
    <property type="molecule type" value="Genomic_DNA"/>
</dbReference>
<evidence type="ECO:0000259" key="8">
    <source>
        <dbReference type="Pfam" id="PF05191"/>
    </source>
</evidence>
<evidence type="ECO:0000256" key="4">
    <source>
        <dbReference type="ARBA" id="ARBA00022777"/>
    </source>
</evidence>
<proteinExistence type="inferred from homology"/>
<dbReference type="OrthoDB" id="5292055at2"/>
<dbReference type="EC" id="2.7.4.3" evidence="5 7"/>
<feature type="binding site" evidence="5">
    <location>
        <position position="132"/>
    </location>
    <ligand>
        <name>Zn(2+)</name>
        <dbReference type="ChEBI" id="CHEBI:29105"/>
        <note>structural</note>
    </ligand>
</feature>
<evidence type="ECO:0000256" key="7">
    <source>
        <dbReference type="RuleBase" id="RU003331"/>
    </source>
</evidence>
<evidence type="ECO:0000256" key="1">
    <source>
        <dbReference type="ARBA" id="ARBA00022679"/>
    </source>
</evidence>
<comment type="similarity">
    <text evidence="5 6">Belongs to the adenylate kinase family.</text>
</comment>
<comment type="domain">
    <text evidence="5">Consists of three domains, a large central CORE domain and two small peripheral domains, NMPbind and LID, which undergo movements during catalysis. The LID domain closes over the site of phosphoryl transfer upon ATP binding. Assembling and dissambling the active center during each catalytic cycle provides an effective means to prevent ATP hydrolysis. Some bacteria have evolved a zinc-coordinating structure that stabilizes the LID domain.</text>
</comment>
<feature type="binding site" evidence="5">
    <location>
        <position position="36"/>
    </location>
    <ligand>
        <name>AMP</name>
        <dbReference type="ChEBI" id="CHEBI:456215"/>
    </ligand>
</feature>